<evidence type="ECO:0000313" key="3">
    <source>
        <dbReference type="Proteomes" id="UP000186601"/>
    </source>
</evidence>
<accession>A0A2R6NFI2</accession>
<dbReference type="EMBL" id="MLYV02001294">
    <property type="protein sequence ID" value="PSR71140.1"/>
    <property type="molecule type" value="Genomic_DNA"/>
</dbReference>
<evidence type="ECO:0000313" key="2">
    <source>
        <dbReference type="EMBL" id="PSR71140.1"/>
    </source>
</evidence>
<dbReference type="PANTHER" id="PTHR47957:SF3">
    <property type="entry name" value="ATP-DEPENDENT HELICASE HRQ1"/>
    <property type="match status" value="1"/>
</dbReference>
<dbReference type="GO" id="GO:0003676">
    <property type="term" value="F:nucleic acid binding"/>
    <property type="evidence" value="ECO:0007669"/>
    <property type="project" value="InterPro"/>
</dbReference>
<dbReference type="Gene3D" id="3.40.50.300">
    <property type="entry name" value="P-loop containing nucleotide triphosphate hydrolases"/>
    <property type="match status" value="1"/>
</dbReference>
<feature type="domain" description="Helicase ATP-binding" evidence="1">
    <location>
        <begin position="138"/>
        <end position="262"/>
    </location>
</feature>
<dbReference type="PROSITE" id="PS51192">
    <property type="entry name" value="HELICASE_ATP_BIND_1"/>
    <property type="match status" value="1"/>
</dbReference>
<keyword evidence="3" id="KW-1185">Reference proteome</keyword>
<dbReference type="Proteomes" id="UP000186601">
    <property type="component" value="Unassembled WGS sequence"/>
</dbReference>
<proteinExistence type="predicted"/>
<protein>
    <recommendedName>
        <fullName evidence="1">Helicase ATP-binding domain-containing protein</fullName>
    </recommendedName>
</protein>
<dbReference type="Pfam" id="PF00270">
    <property type="entry name" value="DEAD"/>
    <property type="match status" value="1"/>
</dbReference>
<dbReference type="InterPro" id="IPR011545">
    <property type="entry name" value="DEAD/DEAH_box_helicase_dom"/>
</dbReference>
<dbReference type="InterPro" id="IPR014001">
    <property type="entry name" value="Helicase_ATP-bd"/>
</dbReference>
<comment type="caution">
    <text evidence="2">The sequence shown here is derived from an EMBL/GenBank/DDBJ whole genome shotgun (WGS) entry which is preliminary data.</text>
</comment>
<dbReference type="OrthoDB" id="18781at2759"/>
<organism evidence="2 3">
    <name type="scientific">Hermanssonia centrifuga</name>
    <dbReference type="NCBI Taxonomy" id="98765"/>
    <lineage>
        <taxon>Eukaryota</taxon>
        <taxon>Fungi</taxon>
        <taxon>Dikarya</taxon>
        <taxon>Basidiomycota</taxon>
        <taxon>Agaricomycotina</taxon>
        <taxon>Agaricomycetes</taxon>
        <taxon>Polyporales</taxon>
        <taxon>Meruliaceae</taxon>
        <taxon>Hermanssonia</taxon>
    </lineage>
</organism>
<dbReference type="GO" id="GO:0036297">
    <property type="term" value="P:interstrand cross-link repair"/>
    <property type="evidence" value="ECO:0007669"/>
    <property type="project" value="TreeGrafter"/>
</dbReference>
<gene>
    <name evidence="2" type="ORF">PHLCEN_2v12986</name>
</gene>
<dbReference type="InterPro" id="IPR027417">
    <property type="entry name" value="P-loop_NTPase"/>
</dbReference>
<reference evidence="2 3" key="1">
    <citation type="submission" date="2018-02" db="EMBL/GenBank/DDBJ databases">
        <title>Genome sequence of the basidiomycete white-rot fungus Phlebia centrifuga.</title>
        <authorList>
            <person name="Granchi Z."/>
            <person name="Peng M."/>
            <person name="de Vries R.P."/>
            <person name="Hilden K."/>
            <person name="Makela M.R."/>
            <person name="Grigoriev I."/>
            <person name="Riley R."/>
        </authorList>
    </citation>
    <scope>NUCLEOTIDE SEQUENCE [LARGE SCALE GENOMIC DNA]</scope>
    <source>
        <strain evidence="2 3">FBCC195</strain>
    </source>
</reference>
<dbReference type="SUPFAM" id="SSF52540">
    <property type="entry name" value="P-loop containing nucleoside triphosphate hydrolases"/>
    <property type="match status" value="1"/>
</dbReference>
<dbReference type="GO" id="GO:0005524">
    <property type="term" value="F:ATP binding"/>
    <property type="evidence" value="ECO:0007669"/>
    <property type="project" value="InterPro"/>
</dbReference>
<dbReference type="GO" id="GO:0043138">
    <property type="term" value="F:3'-5' DNA helicase activity"/>
    <property type="evidence" value="ECO:0007669"/>
    <property type="project" value="TreeGrafter"/>
</dbReference>
<dbReference type="GO" id="GO:0005634">
    <property type="term" value="C:nucleus"/>
    <property type="evidence" value="ECO:0007669"/>
    <property type="project" value="TreeGrafter"/>
</dbReference>
<dbReference type="STRING" id="98765.A0A2R6NFI2"/>
<sequence length="262" mass="29653">MSPFLLRLLKHQVTLKFECYRLIQATPENEDPVALLQAAAREHIPLDPSNKASLAALSTSQHAPKPIPDPEHRPSIEAVIEELRGKDWYMGQILYERTAEAKEARIATLEPHLSDSVAQALRASRNISTFYTHQVAAIQALDEGNNVIVSTSTASGKSIIYQVPLLKFLEEDPQSTAIFIYPTKALAQDQKRALEKLLSSCPGLERITVATYDGDTPQEERKDIRENASVIFTNFDMIHFAILPYEDMWRRFVMRTYRIAFV</sequence>
<dbReference type="PANTHER" id="PTHR47957">
    <property type="entry name" value="ATP-DEPENDENT HELICASE HRQ1"/>
    <property type="match status" value="1"/>
</dbReference>
<dbReference type="GO" id="GO:0006289">
    <property type="term" value="P:nucleotide-excision repair"/>
    <property type="evidence" value="ECO:0007669"/>
    <property type="project" value="TreeGrafter"/>
</dbReference>
<evidence type="ECO:0000259" key="1">
    <source>
        <dbReference type="PROSITE" id="PS51192"/>
    </source>
</evidence>
<name>A0A2R6NFI2_9APHY</name>
<dbReference type="AlphaFoldDB" id="A0A2R6NFI2"/>